<dbReference type="Proteomes" id="UP000887159">
    <property type="component" value="Unassembled WGS sequence"/>
</dbReference>
<evidence type="ECO:0000259" key="1">
    <source>
        <dbReference type="PROSITE" id="PS50878"/>
    </source>
</evidence>
<gene>
    <name evidence="3" type="primary">mariner T</name>
    <name evidence="3" type="ORF">TNCV_2182281</name>
</gene>
<dbReference type="SUPFAM" id="SSF56672">
    <property type="entry name" value="DNA/RNA polymerases"/>
    <property type="match status" value="1"/>
</dbReference>
<evidence type="ECO:0000313" key="4">
    <source>
        <dbReference type="Proteomes" id="UP000887159"/>
    </source>
</evidence>
<dbReference type="CDD" id="cd09276">
    <property type="entry name" value="Rnase_HI_RT_non_LTR"/>
    <property type="match status" value="1"/>
</dbReference>
<dbReference type="SUPFAM" id="SSF53098">
    <property type="entry name" value="Ribonuclease H-like"/>
    <property type="match status" value="1"/>
</dbReference>
<protein>
    <submittedName>
        <fullName evidence="3">Mariner Mos1 transposase</fullName>
    </submittedName>
</protein>
<dbReference type="PROSITE" id="PS50878">
    <property type="entry name" value="RT_POL"/>
    <property type="match status" value="1"/>
</dbReference>
<name>A0A8X7B9N4_TRICX</name>
<dbReference type="InterPro" id="IPR000477">
    <property type="entry name" value="RT_dom"/>
</dbReference>
<dbReference type="Pfam" id="PF00075">
    <property type="entry name" value="RNase_H"/>
    <property type="match status" value="1"/>
</dbReference>
<dbReference type="InterPro" id="IPR043502">
    <property type="entry name" value="DNA/RNA_pol_sf"/>
</dbReference>
<dbReference type="AlphaFoldDB" id="A0A8X7B9N4"/>
<dbReference type="EMBL" id="BMAU01021361">
    <property type="protein sequence ID" value="GFY22967.1"/>
    <property type="molecule type" value="Genomic_DNA"/>
</dbReference>
<dbReference type="InterPro" id="IPR036397">
    <property type="entry name" value="RNaseH_sf"/>
</dbReference>
<dbReference type="InterPro" id="IPR012337">
    <property type="entry name" value="RNaseH-like_sf"/>
</dbReference>
<dbReference type="PROSITE" id="PS50879">
    <property type="entry name" value="RNASE_H_1"/>
    <property type="match status" value="1"/>
</dbReference>
<keyword evidence="4" id="KW-1185">Reference proteome</keyword>
<dbReference type="CDD" id="cd01650">
    <property type="entry name" value="RT_nLTR_like"/>
    <property type="match status" value="1"/>
</dbReference>
<proteinExistence type="predicted"/>
<dbReference type="GO" id="GO:0003676">
    <property type="term" value="F:nucleic acid binding"/>
    <property type="evidence" value="ECO:0007669"/>
    <property type="project" value="InterPro"/>
</dbReference>
<dbReference type="GO" id="GO:0004523">
    <property type="term" value="F:RNA-DNA hybrid ribonuclease activity"/>
    <property type="evidence" value="ECO:0007669"/>
    <property type="project" value="InterPro"/>
</dbReference>
<feature type="domain" description="Reverse transcriptase" evidence="1">
    <location>
        <begin position="123"/>
        <end position="383"/>
    </location>
</feature>
<evidence type="ECO:0000313" key="3">
    <source>
        <dbReference type="EMBL" id="GFY22967.1"/>
    </source>
</evidence>
<reference evidence="3" key="1">
    <citation type="submission" date="2020-08" db="EMBL/GenBank/DDBJ databases">
        <title>Multicomponent nature underlies the extraordinary mechanical properties of spider dragline silk.</title>
        <authorList>
            <person name="Kono N."/>
            <person name="Nakamura H."/>
            <person name="Mori M."/>
            <person name="Yoshida Y."/>
            <person name="Ohtoshi R."/>
            <person name="Malay A.D."/>
            <person name="Moran D.A.P."/>
            <person name="Tomita M."/>
            <person name="Numata K."/>
            <person name="Arakawa K."/>
        </authorList>
    </citation>
    <scope>NUCLEOTIDE SEQUENCE</scope>
</reference>
<dbReference type="GO" id="GO:0071897">
    <property type="term" value="P:DNA biosynthetic process"/>
    <property type="evidence" value="ECO:0007669"/>
    <property type="project" value="UniProtKB-ARBA"/>
</dbReference>
<sequence>MCGKNLYFFGVKQQFQKRIELSGIALPSGAMTNSFEETVNEVLFHSFPDDCENEDDDCHKEIRSDALIYTSVTDGPPFTIHEINAVINKLKLKKAPGPDSIPNEVVKKLHEMYPDLFLTVFNSCLRLKTFPRCWKNAKIILIPKVNDVRVPKLDNLRCISLLSTLGKCFERLIINRVAWRLYKDNCFNKNQFGFMPHKCTEDALVKLNEIVLKGNKRNLHTVLAFLDIKSAFDNAWWPGILSLLKRSSIPGNLFAVISSFLKDRSVNLSLGHSSKEKFLNKGCPQGSVSGPFLWNVIINDFLEKILAFSSCETIAFADDLLLCFQGKSFHDICRQAQLTLDFASTLTKNFKLEFNAVKSKVMFLEKREKNALTGNLTLNGFSLDCVKELKYLDVVLDIVCFTDGSKINTKVGLAFVIFQDFIEIGTRQFRIRDECSVFQAELLCIAQAVSWICNNEILSSNFLICSDSLSSLCALNNIYSQNKLIVKTHINLDFLRSRGVQVFFSFVRGHTGIYGNERADWLAKEATKLRDLVPMSIPKSYHKKVFKEKKWQHEVIFLDDNAPNHRAKPTKDIVKALDWEPLAHAAYSPDLVSSDYHLFASLGHVIADQRFTSYENVKSWLDDWLASKDRSFLWRGIHKLPKRWGKCVASDGYDFK</sequence>
<comment type="caution">
    <text evidence="3">The sequence shown here is derived from an EMBL/GenBank/DDBJ whole genome shotgun (WGS) entry which is preliminary data.</text>
</comment>
<organism evidence="3 4">
    <name type="scientific">Trichonephila clavipes</name>
    <name type="common">Golden silk orbweaver</name>
    <name type="synonym">Nephila clavipes</name>
    <dbReference type="NCBI Taxonomy" id="2585209"/>
    <lineage>
        <taxon>Eukaryota</taxon>
        <taxon>Metazoa</taxon>
        <taxon>Ecdysozoa</taxon>
        <taxon>Arthropoda</taxon>
        <taxon>Chelicerata</taxon>
        <taxon>Arachnida</taxon>
        <taxon>Araneae</taxon>
        <taxon>Araneomorphae</taxon>
        <taxon>Entelegynae</taxon>
        <taxon>Araneoidea</taxon>
        <taxon>Nephilidae</taxon>
        <taxon>Trichonephila</taxon>
    </lineage>
</organism>
<dbReference type="InterPro" id="IPR002156">
    <property type="entry name" value="RNaseH_domain"/>
</dbReference>
<evidence type="ECO:0000259" key="2">
    <source>
        <dbReference type="PROSITE" id="PS50879"/>
    </source>
</evidence>
<dbReference type="Pfam" id="PF00078">
    <property type="entry name" value="RVT_1"/>
    <property type="match status" value="1"/>
</dbReference>
<dbReference type="GO" id="GO:0042575">
    <property type="term" value="C:DNA polymerase complex"/>
    <property type="evidence" value="ECO:0007669"/>
    <property type="project" value="UniProtKB-ARBA"/>
</dbReference>
<accession>A0A8X7B9N4</accession>
<feature type="domain" description="RNase H type-1" evidence="2">
    <location>
        <begin position="394"/>
        <end position="528"/>
    </location>
</feature>
<dbReference type="PANTHER" id="PTHR19446">
    <property type="entry name" value="REVERSE TRANSCRIPTASES"/>
    <property type="match status" value="1"/>
</dbReference>
<dbReference type="Gene3D" id="3.30.420.10">
    <property type="entry name" value="Ribonuclease H-like superfamily/Ribonuclease H"/>
    <property type="match status" value="2"/>
</dbReference>